<evidence type="ECO:0000256" key="4">
    <source>
        <dbReference type="ARBA" id="ARBA00022603"/>
    </source>
</evidence>
<dbReference type="EnsemblMetazoa" id="XM_008210702">
    <property type="protein sequence ID" value="XP_008208924"/>
    <property type="gene ID" value="LOC100116999"/>
</dbReference>
<evidence type="ECO:0000256" key="10">
    <source>
        <dbReference type="ARBA" id="ARBA00023242"/>
    </source>
</evidence>
<feature type="domain" description="MYND-type" evidence="17">
    <location>
        <begin position="274"/>
        <end position="314"/>
    </location>
</feature>
<dbReference type="GO" id="GO:0005737">
    <property type="term" value="C:cytoplasm"/>
    <property type="evidence" value="ECO:0007669"/>
    <property type="project" value="UniProtKB-SubCell"/>
</dbReference>
<dbReference type="AlphaFoldDB" id="A0A7M7LUJ6"/>
<dbReference type="Gene3D" id="1.25.40.10">
    <property type="entry name" value="Tetratricopeptide repeat domain"/>
    <property type="match status" value="2"/>
</dbReference>
<dbReference type="InterPro" id="IPR046341">
    <property type="entry name" value="SET_dom_sf"/>
</dbReference>
<evidence type="ECO:0000256" key="8">
    <source>
        <dbReference type="ARBA" id="ARBA00022771"/>
    </source>
</evidence>
<evidence type="ECO:0000256" key="13">
    <source>
        <dbReference type="ARBA" id="ARBA00093635"/>
    </source>
</evidence>
<dbReference type="SUPFAM" id="SSF82199">
    <property type="entry name" value="SET domain"/>
    <property type="match status" value="1"/>
</dbReference>
<dbReference type="CDD" id="cd10536">
    <property type="entry name" value="SET_SMYD4"/>
    <property type="match status" value="1"/>
</dbReference>
<evidence type="ECO:0000256" key="5">
    <source>
        <dbReference type="ARBA" id="ARBA00022679"/>
    </source>
</evidence>
<dbReference type="SMART" id="SM00317">
    <property type="entry name" value="SET"/>
    <property type="match status" value="1"/>
</dbReference>
<evidence type="ECO:0000256" key="11">
    <source>
        <dbReference type="ARBA" id="ARBA00048985"/>
    </source>
</evidence>
<evidence type="ECO:0000259" key="16">
    <source>
        <dbReference type="PROSITE" id="PS50280"/>
    </source>
</evidence>
<dbReference type="InterPro" id="IPR019734">
    <property type="entry name" value="TPR_rpt"/>
</dbReference>
<dbReference type="Pfam" id="PF01753">
    <property type="entry name" value="zf-MYND"/>
    <property type="match status" value="1"/>
</dbReference>
<dbReference type="SUPFAM" id="SSF48452">
    <property type="entry name" value="TPR-like"/>
    <property type="match status" value="2"/>
</dbReference>
<dbReference type="Gene3D" id="6.10.140.2220">
    <property type="match status" value="1"/>
</dbReference>
<dbReference type="RefSeq" id="XP_008208924.1">
    <property type="nucleotide sequence ID" value="XM_008210702.4"/>
</dbReference>
<protein>
    <recommendedName>
        <fullName evidence="13">Protein-lysine N-methyltransferase SMYD4</fullName>
    </recommendedName>
    <alternativeName>
        <fullName evidence="14">SET and MYND domain-containing protein 4</fullName>
    </alternativeName>
</protein>
<dbReference type="SUPFAM" id="SSF144232">
    <property type="entry name" value="HIT/MYND zinc finger-like"/>
    <property type="match status" value="1"/>
</dbReference>
<dbReference type="InParanoid" id="A0A7M7LUJ6"/>
<dbReference type="Pfam" id="PF00856">
    <property type="entry name" value="SET"/>
    <property type="match status" value="1"/>
</dbReference>
<dbReference type="GO" id="GO:0008170">
    <property type="term" value="F:N-methyltransferase activity"/>
    <property type="evidence" value="ECO:0007669"/>
    <property type="project" value="UniProtKB-ARBA"/>
</dbReference>
<dbReference type="PANTHER" id="PTHR46165:SF2">
    <property type="entry name" value="SET AND MYND DOMAIN-CONTAINING PROTEIN 4"/>
    <property type="match status" value="1"/>
</dbReference>
<dbReference type="Proteomes" id="UP000002358">
    <property type="component" value="Chromosome 2"/>
</dbReference>
<keyword evidence="8 15" id="KW-0863">Zinc-finger</keyword>
<feature type="domain" description="SET" evidence="16">
    <location>
        <begin position="228"/>
        <end position="512"/>
    </location>
</feature>
<keyword evidence="19" id="KW-1185">Reference proteome</keyword>
<keyword evidence="5" id="KW-0808">Transferase</keyword>
<dbReference type="InterPro" id="IPR011990">
    <property type="entry name" value="TPR-like_helical_dom_sf"/>
</dbReference>
<keyword evidence="10" id="KW-0539">Nucleus</keyword>
<dbReference type="KEGG" id="nvi:100116999"/>
<comment type="subcellular location">
    <subcellularLocation>
        <location evidence="2">Cytoplasm</location>
    </subcellularLocation>
    <subcellularLocation>
        <location evidence="1">Nucleus</location>
    </subcellularLocation>
</comment>
<proteinExistence type="predicted"/>
<organism evidence="18 19">
    <name type="scientific">Nasonia vitripennis</name>
    <name type="common">Parasitic wasp</name>
    <dbReference type="NCBI Taxonomy" id="7425"/>
    <lineage>
        <taxon>Eukaryota</taxon>
        <taxon>Metazoa</taxon>
        <taxon>Ecdysozoa</taxon>
        <taxon>Arthropoda</taxon>
        <taxon>Hexapoda</taxon>
        <taxon>Insecta</taxon>
        <taxon>Pterygota</taxon>
        <taxon>Neoptera</taxon>
        <taxon>Endopterygota</taxon>
        <taxon>Hymenoptera</taxon>
        <taxon>Apocrita</taxon>
        <taxon>Proctotrupomorpha</taxon>
        <taxon>Chalcidoidea</taxon>
        <taxon>Pteromalidae</taxon>
        <taxon>Pteromalinae</taxon>
        <taxon>Nasonia</taxon>
    </lineage>
</organism>
<dbReference type="GO" id="GO:0042826">
    <property type="term" value="F:histone deacetylase binding"/>
    <property type="evidence" value="ECO:0007669"/>
    <property type="project" value="TreeGrafter"/>
</dbReference>
<dbReference type="InterPro" id="IPR001214">
    <property type="entry name" value="SET_dom"/>
</dbReference>
<comment type="function">
    <text evidence="12">Protein-lysine N-methyltransferase. Monomethylates PRMT5, modulating its transcriptional activity. May also act as a histone methyltransferase. Plays a critical role in cardiac development. Acts as a key epigenetic regulator of gene expression during cardiac development via its dual activities as a methyltransferase and negative regulator of HDAC1.</text>
</comment>
<dbReference type="OrthoDB" id="62495at2759"/>
<evidence type="ECO:0000256" key="1">
    <source>
        <dbReference type="ARBA" id="ARBA00004123"/>
    </source>
</evidence>
<dbReference type="GO" id="GO:0008276">
    <property type="term" value="F:protein methyltransferase activity"/>
    <property type="evidence" value="ECO:0007669"/>
    <property type="project" value="UniProtKB-ARBA"/>
</dbReference>
<dbReference type="InterPro" id="IPR002893">
    <property type="entry name" value="Znf_MYND"/>
</dbReference>
<keyword evidence="7" id="KW-0479">Metal-binding</keyword>
<dbReference type="PANTHER" id="PTHR46165">
    <property type="entry name" value="SET AND MYND DOMAIN-CONTAINING PROTEIN 4"/>
    <property type="match status" value="1"/>
</dbReference>
<dbReference type="SMART" id="SM00028">
    <property type="entry name" value="TPR"/>
    <property type="match status" value="4"/>
</dbReference>
<evidence type="ECO:0000256" key="12">
    <source>
        <dbReference type="ARBA" id="ARBA00093423"/>
    </source>
</evidence>
<evidence type="ECO:0000256" key="9">
    <source>
        <dbReference type="ARBA" id="ARBA00022833"/>
    </source>
</evidence>
<keyword evidence="6" id="KW-0949">S-adenosyl-L-methionine</keyword>
<evidence type="ECO:0000259" key="17">
    <source>
        <dbReference type="PROSITE" id="PS50865"/>
    </source>
</evidence>
<dbReference type="GO" id="GO:0032259">
    <property type="term" value="P:methylation"/>
    <property type="evidence" value="ECO:0007669"/>
    <property type="project" value="UniProtKB-KW"/>
</dbReference>
<keyword evidence="4" id="KW-0489">Methyltransferase</keyword>
<dbReference type="InterPro" id="IPR044421">
    <property type="entry name" value="SMYD4_SET"/>
</dbReference>
<dbReference type="GO" id="GO:0005634">
    <property type="term" value="C:nucleus"/>
    <property type="evidence" value="ECO:0007669"/>
    <property type="project" value="UniProtKB-SubCell"/>
</dbReference>
<evidence type="ECO:0000256" key="7">
    <source>
        <dbReference type="ARBA" id="ARBA00022723"/>
    </source>
</evidence>
<name>A0A7M7LUJ6_NASVI</name>
<dbReference type="SMR" id="A0A7M7LUJ6"/>
<dbReference type="PROSITE" id="PS50865">
    <property type="entry name" value="ZF_MYND_2"/>
    <property type="match status" value="1"/>
</dbReference>
<sequence length="751" mass="87471">MDNTWQQTLRLIVRQNKTFSLRDKEKNEFKIMKYFTDDTTIRKQLVFWLHSVEQNQTSYKKNIQKSEELRKQGNKEFQNKKYLTSIKSYTLSLQYAPWESEDLPLALANRSAALFYMEKYEACIKDIELALEYDYPKSMLYKLYLRAAQCYLKLGNKSCMEEALRKVHECLESNSIFLSSKKESIEKQIDMLLAEAIKIEETTICCDDDCKLPDPAFGENPDFPNASAALDLKFSVDKGRHVVANRDVQKGEVLFVEKPFAFVLLDNEYSDAVCANCLKFRGDVPVPCKFCASTVYCTEQCRKKAWSTYHQWECFGNQIGIWDQIGIAHLTVRTFLNCCYTDDTKKFNEIQRLVTNIDKIATQDMFVYGVSALMMTLYLNKFTNFFKSINIYEKLYKKFDNKELNMYILSEFVPEKWTEDLNFVYISGILLRHMLQLICNGHAITRLNISDSESGNVVTEYQCRIATAIYPSASMMNHSCDPNIINSFKDQYLIVKATKDIAAKEEVFNCYGPHYRRMRKKDRQIALQNQYCFTCECEACTQRALQNFSDKFQRFNCEECNGPVEIISHSSMRCLDCETTFDLVKSQLLELEEANKLFEAAKINLKSQKVKEALENAKQCLEIRKRILYEYHESVTLTYDLIGKIFAVTGRWLDSISHLEHSLAAVEERFGPDSIELANELNKITDICIQYLREETNTNTKQYKNILKKTRRLLNRAEEILNLNYGPWNDACREITEKQVDLVPLLANLNL</sequence>
<keyword evidence="9" id="KW-0862">Zinc</keyword>
<dbReference type="PROSITE" id="PS50280">
    <property type="entry name" value="SET"/>
    <property type="match status" value="1"/>
</dbReference>
<evidence type="ECO:0000256" key="3">
    <source>
        <dbReference type="ARBA" id="ARBA00022490"/>
    </source>
</evidence>
<dbReference type="Gene3D" id="1.10.220.160">
    <property type="match status" value="1"/>
</dbReference>
<comment type="catalytic activity">
    <reaction evidence="11">
        <text>L-lysyl-[protein] + S-adenosyl-L-methionine = N(6)-methyl-L-lysyl-[protein] + S-adenosyl-L-homocysteine + H(+)</text>
        <dbReference type="Rhea" id="RHEA:51736"/>
        <dbReference type="Rhea" id="RHEA-COMP:9752"/>
        <dbReference type="Rhea" id="RHEA-COMP:13053"/>
        <dbReference type="ChEBI" id="CHEBI:15378"/>
        <dbReference type="ChEBI" id="CHEBI:29969"/>
        <dbReference type="ChEBI" id="CHEBI:57856"/>
        <dbReference type="ChEBI" id="CHEBI:59789"/>
        <dbReference type="ChEBI" id="CHEBI:61929"/>
    </reaction>
</comment>
<evidence type="ECO:0000313" key="19">
    <source>
        <dbReference type="Proteomes" id="UP000002358"/>
    </source>
</evidence>
<dbReference type="GO" id="GO:0008757">
    <property type="term" value="F:S-adenosylmethionine-dependent methyltransferase activity"/>
    <property type="evidence" value="ECO:0007669"/>
    <property type="project" value="UniProtKB-ARBA"/>
</dbReference>
<evidence type="ECO:0000256" key="6">
    <source>
        <dbReference type="ARBA" id="ARBA00022691"/>
    </source>
</evidence>
<dbReference type="Gene3D" id="2.170.270.10">
    <property type="entry name" value="SET domain"/>
    <property type="match status" value="1"/>
</dbReference>
<evidence type="ECO:0000256" key="2">
    <source>
        <dbReference type="ARBA" id="ARBA00004496"/>
    </source>
</evidence>
<evidence type="ECO:0000313" key="18">
    <source>
        <dbReference type="EnsemblMetazoa" id="XP_008208924"/>
    </source>
</evidence>
<dbReference type="InterPro" id="IPR052097">
    <property type="entry name" value="SET-MYND_domain_protein"/>
</dbReference>
<keyword evidence="3" id="KW-0963">Cytoplasm</keyword>
<evidence type="ECO:0000256" key="15">
    <source>
        <dbReference type="PROSITE-ProRule" id="PRU00134"/>
    </source>
</evidence>
<reference evidence="18" key="1">
    <citation type="submission" date="2021-01" db="UniProtKB">
        <authorList>
            <consortium name="EnsemblMetazoa"/>
        </authorList>
    </citation>
    <scope>IDENTIFICATION</scope>
</reference>
<dbReference type="GeneID" id="100116999"/>
<dbReference type="GO" id="GO:0008270">
    <property type="term" value="F:zinc ion binding"/>
    <property type="evidence" value="ECO:0007669"/>
    <property type="project" value="UniProtKB-KW"/>
</dbReference>
<dbReference type="PROSITE" id="PS01360">
    <property type="entry name" value="ZF_MYND_1"/>
    <property type="match status" value="1"/>
</dbReference>
<accession>A0A7M7LUJ6</accession>
<evidence type="ECO:0000256" key="14">
    <source>
        <dbReference type="ARBA" id="ARBA00093680"/>
    </source>
</evidence>